<dbReference type="PROSITE" id="PS50878">
    <property type="entry name" value="RT_POL"/>
    <property type="match status" value="1"/>
</dbReference>
<reference evidence="3 4" key="1">
    <citation type="submission" date="2020-04" db="EMBL/GenBank/DDBJ databases">
        <authorList>
            <person name="Pieper L."/>
        </authorList>
    </citation>
    <scope>NUCLEOTIDE SEQUENCE [LARGE SCALE GENOMIC DNA]</scope>
    <source>
        <strain evidence="3 4">F22</strain>
    </source>
</reference>
<dbReference type="RefSeq" id="WP_175305600.1">
    <property type="nucleotide sequence ID" value="NZ_JABWDC010000020.1"/>
</dbReference>
<gene>
    <name evidence="3" type="ORF">HUU93_06845</name>
</gene>
<evidence type="ECO:0000313" key="3">
    <source>
        <dbReference type="EMBL" id="NUN86321.1"/>
    </source>
</evidence>
<accession>A0A849XPL6</accession>
<dbReference type="CDD" id="cd01651">
    <property type="entry name" value="RT_G2_intron"/>
    <property type="match status" value="1"/>
</dbReference>
<keyword evidence="1" id="KW-0175">Coiled coil</keyword>
<dbReference type="AlphaFoldDB" id="A0A849XPL6"/>
<dbReference type="PANTHER" id="PTHR34047">
    <property type="entry name" value="NUCLEAR INTRON MATURASE 1, MITOCHONDRIAL-RELATED"/>
    <property type="match status" value="1"/>
</dbReference>
<evidence type="ECO:0000256" key="1">
    <source>
        <dbReference type="SAM" id="Coils"/>
    </source>
</evidence>
<organism evidence="3 4">
    <name type="scientific">Coprococcus comes</name>
    <dbReference type="NCBI Taxonomy" id="410072"/>
    <lineage>
        <taxon>Bacteria</taxon>
        <taxon>Bacillati</taxon>
        <taxon>Bacillota</taxon>
        <taxon>Clostridia</taxon>
        <taxon>Lachnospirales</taxon>
        <taxon>Lachnospiraceae</taxon>
        <taxon>Coprococcus</taxon>
    </lineage>
</organism>
<dbReference type="InterPro" id="IPR000477">
    <property type="entry name" value="RT_dom"/>
</dbReference>
<feature type="coiled-coil region" evidence="1">
    <location>
        <begin position="229"/>
        <end position="256"/>
    </location>
</feature>
<dbReference type="PANTHER" id="PTHR34047:SF8">
    <property type="entry name" value="PROTEIN YKFC"/>
    <property type="match status" value="1"/>
</dbReference>
<dbReference type="InterPro" id="IPR051083">
    <property type="entry name" value="GrpII_Intron_Splice-Mob/Def"/>
</dbReference>
<name>A0A849XPL6_9FIRM</name>
<comment type="caution">
    <text evidence="3">The sequence shown here is derived from an EMBL/GenBank/DDBJ whole genome shotgun (WGS) entry which is preliminary data.</text>
</comment>
<reference evidence="3 4" key="2">
    <citation type="submission" date="2020-07" db="EMBL/GenBank/DDBJ databases">
        <title>Bacterial metabolism rescues the inhibition of intestinal drug absorption by food and drug additives.</title>
        <authorList>
            <person name="Zou L."/>
            <person name="Spanogiannopoulos P."/>
            <person name="Chien H.-C."/>
            <person name="Pieper L.M."/>
            <person name="Cai W."/>
            <person name="Khuri N."/>
            <person name="Pottel J."/>
            <person name="Vora B."/>
            <person name="Ni Z."/>
            <person name="Tsakalozou E."/>
            <person name="Zhang W."/>
            <person name="Shoichet B.K."/>
            <person name="Giacomini K.M."/>
            <person name="Turnbaugh P.J."/>
        </authorList>
    </citation>
    <scope>NUCLEOTIDE SEQUENCE [LARGE SCALE GENOMIC DNA]</scope>
    <source>
        <strain evidence="3 4">F22</strain>
    </source>
</reference>
<evidence type="ECO:0000313" key="4">
    <source>
        <dbReference type="Proteomes" id="UP000554488"/>
    </source>
</evidence>
<sequence>MKTVKGLHEKMHTFDNANTSFRKAAKCKRYSKEVLAFSMSKEEELLRACEEVKNLTYTQGAYTIFKVWEPKERLIMALPFYDRVVQHMIVNIIGPVFEQGFYYHSYACREGKGMHAASEQLSQWMYELMIKEGLRLYGFKGDIHKYFASIPHNKLKEENRRYIGDKKALYLMDGIIDKNGILPDGVGIPVGNLTSQLFANVYGNKLDKFVKHTLHAKYYIRYMDDFIILSADLEQLKEWRKRIEEFLEKEMELQINPKSTILYAGNGIDFCGYIHHPEYKKVRKASVRKLKKNVKQLEAGELERVEFEKKYQSRLGHMGHADTYHLTKAIEYELLFWEWEQTESGIAIPA</sequence>
<protein>
    <submittedName>
        <fullName evidence="3">RNA-dependent DNA polymerase</fullName>
    </submittedName>
</protein>
<feature type="domain" description="Reverse transcriptase" evidence="2">
    <location>
        <begin position="1"/>
        <end position="275"/>
    </location>
</feature>
<proteinExistence type="predicted"/>
<dbReference type="Proteomes" id="UP000554488">
    <property type="component" value="Unassembled WGS sequence"/>
</dbReference>
<dbReference type="Pfam" id="PF00078">
    <property type="entry name" value="RVT_1"/>
    <property type="match status" value="1"/>
</dbReference>
<dbReference type="InterPro" id="IPR043502">
    <property type="entry name" value="DNA/RNA_pol_sf"/>
</dbReference>
<evidence type="ECO:0000259" key="2">
    <source>
        <dbReference type="PROSITE" id="PS50878"/>
    </source>
</evidence>
<dbReference type="EMBL" id="JABWDC010000020">
    <property type="protein sequence ID" value="NUN86321.1"/>
    <property type="molecule type" value="Genomic_DNA"/>
</dbReference>
<dbReference type="SUPFAM" id="SSF56672">
    <property type="entry name" value="DNA/RNA polymerases"/>
    <property type="match status" value="1"/>
</dbReference>